<accession>A0A0S7WMA6</accession>
<sequence>MKHKKLFIPGPTEVRREILDVLATPMIGHRSKDFSQLLGEVTPKLQKLFYTNGRVFLSTSSSTGVMEGAVRNCVKNRCLSCVCGAFSDRWEKIARANGKETERLEVEWGKGITADMVRDRLKNGKFDAITLVHNETSTGVMNPLYEIAEVMKEYPDVVFLVDAVSSLAGVKIEVDALGIDVCLAGVQKCFALPPGLAVFSVSDKALRKAREVDCRGYYFDFLEFERYFAERMQTPTTPVISLIYGLNRQLDDMFGEGLEKRFARHKELADYTRKWAKERFDLFADEGFRSNTLTTVTNTRGISVAALNQELAKREVTIANGYGKLKEKTFRIAHMGDLTSEEVKQLLLWIDEIMKSWE</sequence>
<dbReference type="InterPro" id="IPR015421">
    <property type="entry name" value="PyrdxlP-dep_Trfase_major"/>
</dbReference>
<name>A0A0S7WMA6_UNCT6</name>
<evidence type="ECO:0000256" key="4">
    <source>
        <dbReference type="PIRSR" id="PIRSR000524-1"/>
    </source>
</evidence>
<dbReference type="PANTHER" id="PTHR21152:SF40">
    <property type="entry name" value="ALANINE--GLYOXYLATE AMINOTRANSFERASE"/>
    <property type="match status" value="1"/>
</dbReference>
<feature type="modified residue" description="N6-(pyridoxal phosphate)lysine" evidence="5">
    <location>
        <position position="188"/>
    </location>
</feature>
<proteinExistence type="inferred from homology"/>
<dbReference type="PIRSF" id="PIRSF000524">
    <property type="entry name" value="SPT"/>
    <property type="match status" value="1"/>
</dbReference>
<dbReference type="GO" id="GO:0019265">
    <property type="term" value="P:glycine biosynthetic process, by transamination of glyoxylate"/>
    <property type="evidence" value="ECO:0007669"/>
    <property type="project" value="TreeGrafter"/>
</dbReference>
<dbReference type="AlphaFoldDB" id="A0A0S7WMA6"/>
<comment type="cofactor">
    <cofactor evidence="1 5">
        <name>pyridoxal 5'-phosphate</name>
        <dbReference type="ChEBI" id="CHEBI:597326"/>
    </cofactor>
</comment>
<dbReference type="InterPro" id="IPR024169">
    <property type="entry name" value="SP_NH2Trfase/AEP_transaminase"/>
</dbReference>
<comment type="similarity">
    <text evidence="2">Belongs to the class-V pyridoxal-phosphate-dependent aminotransferase family.</text>
</comment>
<dbReference type="PATRIC" id="fig|1703771.3.peg.1222"/>
<dbReference type="Gene3D" id="3.90.1150.10">
    <property type="entry name" value="Aspartate Aminotransferase, domain 1"/>
    <property type="match status" value="1"/>
</dbReference>
<dbReference type="SUPFAM" id="SSF53383">
    <property type="entry name" value="PLP-dependent transferases"/>
    <property type="match status" value="1"/>
</dbReference>
<feature type="binding site" evidence="4">
    <location>
        <position position="331"/>
    </location>
    <ligand>
        <name>substrate</name>
    </ligand>
</feature>
<organism evidence="7 8">
    <name type="scientific">candidate division TA06 bacterium DG_26</name>
    <dbReference type="NCBI Taxonomy" id="1703771"/>
    <lineage>
        <taxon>Bacteria</taxon>
        <taxon>Bacteria division TA06</taxon>
    </lineage>
</organism>
<dbReference type="Proteomes" id="UP000051124">
    <property type="component" value="Unassembled WGS sequence"/>
</dbReference>
<dbReference type="Gene3D" id="3.40.640.10">
    <property type="entry name" value="Type I PLP-dependent aspartate aminotransferase-like (Major domain)"/>
    <property type="match status" value="1"/>
</dbReference>
<dbReference type="Pfam" id="PF00266">
    <property type="entry name" value="Aminotran_5"/>
    <property type="match status" value="1"/>
</dbReference>
<comment type="caution">
    <text evidence="7">The sequence shown here is derived from an EMBL/GenBank/DDBJ whole genome shotgun (WGS) entry which is preliminary data.</text>
</comment>
<gene>
    <name evidence="7" type="ORF">AMJ40_00385</name>
</gene>
<protein>
    <submittedName>
        <fullName evidence="7">Aminotransferase</fullName>
    </submittedName>
</protein>
<evidence type="ECO:0000256" key="2">
    <source>
        <dbReference type="ARBA" id="ARBA00009236"/>
    </source>
</evidence>
<evidence type="ECO:0000256" key="1">
    <source>
        <dbReference type="ARBA" id="ARBA00001933"/>
    </source>
</evidence>
<dbReference type="GO" id="GO:0004760">
    <property type="term" value="F:L-serine-pyruvate transaminase activity"/>
    <property type="evidence" value="ECO:0007669"/>
    <property type="project" value="TreeGrafter"/>
</dbReference>
<feature type="domain" description="Aminotransferase class V" evidence="6">
    <location>
        <begin position="89"/>
        <end position="322"/>
    </location>
</feature>
<reference evidence="7 8" key="1">
    <citation type="journal article" date="2015" name="Microbiome">
        <title>Genomic resolution of linkages in carbon, nitrogen, and sulfur cycling among widespread estuary sediment bacteria.</title>
        <authorList>
            <person name="Baker B.J."/>
            <person name="Lazar C.S."/>
            <person name="Teske A.P."/>
            <person name="Dick G.J."/>
        </authorList>
    </citation>
    <scope>NUCLEOTIDE SEQUENCE [LARGE SCALE GENOMIC DNA]</scope>
    <source>
        <strain evidence="7">DG_26</strain>
    </source>
</reference>
<dbReference type="PANTHER" id="PTHR21152">
    <property type="entry name" value="AMINOTRANSFERASE CLASS V"/>
    <property type="match status" value="1"/>
</dbReference>
<evidence type="ECO:0000256" key="5">
    <source>
        <dbReference type="PIRSR" id="PIRSR000524-50"/>
    </source>
</evidence>
<dbReference type="EMBL" id="LIZT01000003">
    <property type="protein sequence ID" value="KPJ51298.1"/>
    <property type="molecule type" value="Genomic_DNA"/>
</dbReference>
<evidence type="ECO:0000259" key="6">
    <source>
        <dbReference type="Pfam" id="PF00266"/>
    </source>
</evidence>
<evidence type="ECO:0000313" key="7">
    <source>
        <dbReference type="EMBL" id="KPJ51298.1"/>
    </source>
</evidence>
<keyword evidence="3 5" id="KW-0663">Pyridoxal phosphate</keyword>
<dbReference type="InterPro" id="IPR015424">
    <property type="entry name" value="PyrdxlP-dep_Trfase"/>
</dbReference>
<evidence type="ECO:0000313" key="8">
    <source>
        <dbReference type="Proteomes" id="UP000051124"/>
    </source>
</evidence>
<dbReference type="GO" id="GO:0008453">
    <property type="term" value="F:alanine-glyoxylate transaminase activity"/>
    <property type="evidence" value="ECO:0007669"/>
    <property type="project" value="TreeGrafter"/>
</dbReference>
<keyword evidence="7" id="KW-0808">Transferase</keyword>
<keyword evidence="7" id="KW-0032">Aminotransferase</keyword>
<dbReference type="InterPro" id="IPR000192">
    <property type="entry name" value="Aminotrans_V_dom"/>
</dbReference>
<evidence type="ECO:0000256" key="3">
    <source>
        <dbReference type="ARBA" id="ARBA00022898"/>
    </source>
</evidence>
<dbReference type="InterPro" id="IPR015422">
    <property type="entry name" value="PyrdxlP-dep_Trfase_small"/>
</dbReference>